<keyword evidence="3" id="KW-0143">Chaperone</keyword>
<dbReference type="InterPro" id="IPR038303">
    <property type="entry name" value="HdeA/HdeB_sf"/>
</dbReference>
<name>A0A2S0UJ48_9RHOB</name>
<dbReference type="Proteomes" id="UP000244496">
    <property type="component" value="Chromosome"/>
</dbReference>
<dbReference type="Gene3D" id="1.10.890.10">
    <property type="entry name" value="HNS-dependent expression A"/>
    <property type="match status" value="1"/>
</dbReference>
<dbReference type="EMBL" id="CP028918">
    <property type="protein sequence ID" value="AWB47750.1"/>
    <property type="molecule type" value="Genomic_DNA"/>
</dbReference>
<evidence type="ECO:0000256" key="4">
    <source>
        <dbReference type="SAM" id="SignalP"/>
    </source>
</evidence>
<reference evidence="5 6" key="1">
    <citation type="submission" date="2018-04" db="EMBL/GenBank/DDBJ databases">
        <title>Genome sequencing of Gemmobacter.</title>
        <authorList>
            <person name="Yi H."/>
            <person name="Baek M.-G."/>
        </authorList>
    </citation>
    <scope>NUCLEOTIDE SEQUENCE [LARGE SCALE GENOMIC DNA]</scope>
    <source>
        <strain evidence="5 6">HYN0069</strain>
    </source>
</reference>
<proteinExistence type="predicted"/>
<dbReference type="Pfam" id="PF06411">
    <property type="entry name" value="HdeA"/>
    <property type="match status" value="1"/>
</dbReference>
<evidence type="ECO:0008006" key="7">
    <source>
        <dbReference type="Google" id="ProtNLM"/>
    </source>
</evidence>
<organism evidence="5 6">
    <name type="scientific">Paragemmobacter aquarius</name>
    <dbReference type="NCBI Taxonomy" id="2169400"/>
    <lineage>
        <taxon>Bacteria</taxon>
        <taxon>Pseudomonadati</taxon>
        <taxon>Pseudomonadota</taxon>
        <taxon>Alphaproteobacteria</taxon>
        <taxon>Rhodobacterales</taxon>
        <taxon>Paracoccaceae</taxon>
        <taxon>Paragemmobacter</taxon>
    </lineage>
</organism>
<evidence type="ECO:0000256" key="1">
    <source>
        <dbReference type="ARBA" id="ARBA00022729"/>
    </source>
</evidence>
<dbReference type="InterPro" id="IPR010486">
    <property type="entry name" value="HNS-dep_expression_A/B"/>
</dbReference>
<evidence type="ECO:0000313" key="5">
    <source>
        <dbReference type="EMBL" id="AWB47750.1"/>
    </source>
</evidence>
<evidence type="ECO:0000256" key="2">
    <source>
        <dbReference type="ARBA" id="ARBA00022764"/>
    </source>
</evidence>
<keyword evidence="2" id="KW-0574">Periplasm</keyword>
<keyword evidence="6" id="KW-1185">Reference proteome</keyword>
<gene>
    <name evidence="5" type="ORF">HYN69_03850</name>
</gene>
<evidence type="ECO:0000256" key="3">
    <source>
        <dbReference type="ARBA" id="ARBA00023186"/>
    </source>
</evidence>
<feature type="signal peptide" evidence="4">
    <location>
        <begin position="1"/>
        <end position="22"/>
    </location>
</feature>
<feature type="chain" id="PRO_5015459143" description="HdeA/HdeB family protein" evidence="4">
    <location>
        <begin position="23"/>
        <end position="97"/>
    </location>
</feature>
<dbReference type="OrthoDB" id="8239644at2"/>
<keyword evidence="1 4" id="KW-0732">Signal</keyword>
<dbReference type="RefSeq" id="WP_108434575.1">
    <property type="nucleotide sequence ID" value="NZ_CP028918.1"/>
</dbReference>
<accession>A0A2S0UJ48</accession>
<sequence length="97" mass="10096">MTAFTKIALCAVSLVFAAPAFAESFDVATLSCTDFAALPADTKGVLIMWMDGYTGGINGDSSLDLERLQVNANDADAACSADPSRSLLDVMTEVVAQ</sequence>
<dbReference type="KEGG" id="geh:HYN69_03850"/>
<protein>
    <recommendedName>
        <fullName evidence="7">HdeA/HdeB family protein</fullName>
    </recommendedName>
</protein>
<dbReference type="AlphaFoldDB" id="A0A2S0UJ48"/>
<evidence type="ECO:0000313" key="6">
    <source>
        <dbReference type="Proteomes" id="UP000244496"/>
    </source>
</evidence>